<dbReference type="OrthoDB" id="330047at2759"/>
<feature type="transmembrane region" description="Helical" evidence="8">
    <location>
        <begin position="141"/>
        <end position="162"/>
    </location>
</feature>
<keyword evidence="4 8" id="KW-0812">Transmembrane</keyword>
<feature type="transmembrane region" description="Helical" evidence="8">
    <location>
        <begin position="434"/>
        <end position="453"/>
    </location>
</feature>
<name>A0A1J4MGC9_9CRYT</name>
<keyword evidence="10" id="KW-1185">Reference proteome</keyword>
<feature type="transmembrane region" description="Helical" evidence="8">
    <location>
        <begin position="207"/>
        <end position="226"/>
    </location>
</feature>
<dbReference type="Proteomes" id="UP000186176">
    <property type="component" value="Unassembled WGS sequence"/>
</dbReference>
<dbReference type="GeneID" id="39977303"/>
<dbReference type="SUPFAM" id="SSF103473">
    <property type="entry name" value="MFS general substrate transporter"/>
    <property type="match status" value="1"/>
</dbReference>
<keyword evidence="3" id="KW-0813">Transport</keyword>
<dbReference type="GO" id="GO:0006865">
    <property type="term" value="P:amino acid transport"/>
    <property type="evidence" value="ECO:0007669"/>
    <property type="project" value="UniProtKB-KW"/>
</dbReference>
<dbReference type="Gene3D" id="1.20.1250.20">
    <property type="entry name" value="MFS general substrate transporter like domains"/>
    <property type="match status" value="2"/>
</dbReference>
<dbReference type="PANTHER" id="PTHR20772">
    <property type="entry name" value="PROTEIN FMP42"/>
    <property type="match status" value="1"/>
</dbReference>
<comment type="caution">
    <text evidence="9">The sequence shown here is derived from an EMBL/GenBank/DDBJ whole genome shotgun (WGS) entry which is preliminary data.</text>
</comment>
<feature type="transmembrane region" description="Helical" evidence="8">
    <location>
        <begin position="370"/>
        <end position="391"/>
    </location>
</feature>
<keyword evidence="7 8" id="KW-0472">Membrane</keyword>
<evidence type="ECO:0000313" key="9">
    <source>
        <dbReference type="EMBL" id="OII72515.1"/>
    </source>
</evidence>
<keyword evidence="5" id="KW-0029">Amino-acid transport</keyword>
<dbReference type="AlphaFoldDB" id="A0A1J4MGC9"/>
<feature type="transmembrane region" description="Helical" evidence="8">
    <location>
        <begin position="84"/>
        <end position="104"/>
    </location>
</feature>
<dbReference type="EMBL" id="LRBP01000022">
    <property type="protein sequence ID" value="OII72515.1"/>
    <property type="molecule type" value="Genomic_DNA"/>
</dbReference>
<organism evidence="9 10">
    <name type="scientific">Cryptosporidium ubiquitum</name>
    <dbReference type="NCBI Taxonomy" id="857276"/>
    <lineage>
        <taxon>Eukaryota</taxon>
        <taxon>Sar</taxon>
        <taxon>Alveolata</taxon>
        <taxon>Apicomplexa</taxon>
        <taxon>Conoidasida</taxon>
        <taxon>Coccidia</taxon>
        <taxon>Eucoccidiorida</taxon>
        <taxon>Eimeriorina</taxon>
        <taxon>Cryptosporidiidae</taxon>
        <taxon>Cryptosporidium</taxon>
    </lineage>
</organism>
<comment type="subcellular location">
    <subcellularLocation>
        <location evidence="1">Membrane</location>
        <topology evidence="1">Multi-pass membrane protein</topology>
    </subcellularLocation>
</comment>
<evidence type="ECO:0000256" key="7">
    <source>
        <dbReference type="ARBA" id="ARBA00023136"/>
    </source>
</evidence>
<evidence type="ECO:0000256" key="6">
    <source>
        <dbReference type="ARBA" id="ARBA00022989"/>
    </source>
</evidence>
<evidence type="ECO:0000256" key="1">
    <source>
        <dbReference type="ARBA" id="ARBA00004141"/>
    </source>
</evidence>
<evidence type="ECO:0000256" key="5">
    <source>
        <dbReference type="ARBA" id="ARBA00022970"/>
    </source>
</evidence>
<feature type="transmembrane region" description="Helical" evidence="8">
    <location>
        <begin position="116"/>
        <end position="134"/>
    </location>
</feature>
<proteinExistence type="inferred from homology"/>
<evidence type="ECO:0000313" key="10">
    <source>
        <dbReference type="Proteomes" id="UP000186176"/>
    </source>
</evidence>
<accession>A0A1J4MGC9</accession>
<evidence type="ECO:0000256" key="4">
    <source>
        <dbReference type="ARBA" id="ARBA00022692"/>
    </source>
</evidence>
<keyword evidence="6 8" id="KW-1133">Transmembrane helix</keyword>
<protein>
    <submittedName>
        <fullName evidence="9">Uncharacterized protein</fullName>
    </submittedName>
</protein>
<dbReference type="InterPro" id="IPR052599">
    <property type="entry name" value="SLC43A_AATransporter"/>
</dbReference>
<feature type="transmembrane region" description="Helical" evidence="8">
    <location>
        <begin position="174"/>
        <end position="195"/>
    </location>
</feature>
<evidence type="ECO:0000256" key="2">
    <source>
        <dbReference type="ARBA" id="ARBA00006595"/>
    </source>
</evidence>
<feature type="transmembrane region" description="Helical" evidence="8">
    <location>
        <begin position="27"/>
        <end position="44"/>
    </location>
</feature>
<dbReference type="RefSeq" id="XP_028874013.1">
    <property type="nucleotide sequence ID" value="XM_029017524.1"/>
</dbReference>
<dbReference type="VEuPathDB" id="CryptoDB:cubi_00510"/>
<dbReference type="PANTHER" id="PTHR20772:SF2">
    <property type="entry name" value="PROTEIN FMP42"/>
    <property type="match status" value="1"/>
</dbReference>
<dbReference type="InterPro" id="IPR036259">
    <property type="entry name" value="MFS_trans_sf"/>
</dbReference>
<feature type="transmembrane region" description="Helical" evidence="8">
    <location>
        <begin position="316"/>
        <end position="335"/>
    </location>
</feature>
<evidence type="ECO:0000256" key="8">
    <source>
        <dbReference type="SAM" id="Phobius"/>
    </source>
</evidence>
<evidence type="ECO:0000256" key="3">
    <source>
        <dbReference type="ARBA" id="ARBA00022448"/>
    </source>
</evidence>
<feature type="transmembrane region" description="Helical" evidence="8">
    <location>
        <begin position="403"/>
        <end position="422"/>
    </location>
</feature>
<sequence length="480" mass="53750">MSKESQNENSSLIKGTGQKTPYGINRYLLLIIYCIFCGLTTSAIQQSICIKFIMNKLGAYEWACDGAQTEILPTGAKCKAQDNYITTCWTAGIMAPNIILSVLGGGKLFDNLGPKLTGYIGQLMFMFGLLIFCISNQSFPLYPLGFILIGLPQGPIFNSVVSISNLFPSHCNKIISILSTMGDVSAFVFYFIYHFHEFSGISIRKILVFYSIFVCGTLSLVALFLIPNISYEKFQSTDSTEEEDSNSELTYNTTYSSESVSLHNASLMDQLKSSFFILLLPYFTLTVFRSDSIKACLDSFLQSASNTDIDLIRSQMSVFSTLQCFSFLFSLMNGFIMDKIGVSKGMLLQNSLGIIVSALFLFNASHIVRIVSFFIFFSYASCIYSTAYCYLVECFGFSNINFLMALTTAPVGFIYIVIPIMYSKLNPSNFFYFHLFYVISSLIMYITPINLLMSNLYKTQKLNSNDELSSIQVDEPKTVE</sequence>
<gene>
    <name evidence="9" type="ORF">cubi_00510</name>
</gene>
<reference evidence="9 10" key="1">
    <citation type="submission" date="2016-10" db="EMBL/GenBank/DDBJ databases">
        <title>Reductive evolution of mitochondrial metabolism and differential evolution of invasion-related proteins in Cryptosporidium.</title>
        <authorList>
            <person name="Liu S."/>
            <person name="Roellig D.M."/>
            <person name="Guo Y."/>
            <person name="Li N."/>
            <person name="Frace M.A."/>
            <person name="Tang K."/>
            <person name="Zhang L."/>
            <person name="Feng Y."/>
            <person name="Xiao L."/>
        </authorList>
    </citation>
    <scope>NUCLEOTIDE SEQUENCE [LARGE SCALE GENOMIC DNA]</scope>
    <source>
        <strain evidence="9">39726</strain>
    </source>
</reference>
<comment type="similarity">
    <text evidence="2">Belongs to the SLC43A transporter (TC 2.A.1.44) family.</text>
</comment>
<dbReference type="GO" id="GO:0016020">
    <property type="term" value="C:membrane"/>
    <property type="evidence" value="ECO:0007669"/>
    <property type="project" value="UniProtKB-SubCell"/>
</dbReference>